<evidence type="ECO:0000313" key="3">
    <source>
        <dbReference type="Proteomes" id="UP000767334"/>
    </source>
</evidence>
<organism evidence="2 3">
    <name type="scientific">Clostridium saudiense</name>
    <dbReference type="NCBI Taxonomy" id="1414720"/>
    <lineage>
        <taxon>Bacteria</taxon>
        <taxon>Bacillati</taxon>
        <taxon>Bacillota</taxon>
        <taxon>Clostridia</taxon>
        <taxon>Eubacteriales</taxon>
        <taxon>Clostridiaceae</taxon>
        <taxon>Clostridium</taxon>
    </lineage>
</organism>
<keyword evidence="2" id="KW-0675">Receptor</keyword>
<dbReference type="Pfam" id="PF02026">
    <property type="entry name" value="RyR"/>
    <property type="match status" value="1"/>
</dbReference>
<dbReference type="EMBL" id="JACJLL010000008">
    <property type="protein sequence ID" value="MBM6818203.1"/>
    <property type="molecule type" value="Genomic_DNA"/>
</dbReference>
<accession>A0ABS2FCC4</accession>
<feature type="domain" description="Ryanodine receptor Ryr" evidence="1">
    <location>
        <begin position="774"/>
        <end position="830"/>
    </location>
</feature>
<dbReference type="Gene3D" id="6.20.350.10">
    <property type="match status" value="1"/>
</dbReference>
<dbReference type="RefSeq" id="WP_204571831.1">
    <property type="nucleotide sequence ID" value="NZ_JACJLL010000008.1"/>
</dbReference>
<keyword evidence="3" id="KW-1185">Reference proteome</keyword>
<protein>
    <submittedName>
        <fullName evidence="2">Ryanodine receptor Ryr</fullName>
    </submittedName>
</protein>
<evidence type="ECO:0000313" key="2">
    <source>
        <dbReference type="EMBL" id="MBM6818203.1"/>
    </source>
</evidence>
<gene>
    <name evidence="2" type="ORF">H6A19_02420</name>
</gene>
<dbReference type="InterPro" id="IPR027417">
    <property type="entry name" value="P-loop_NTPase"/>
</dbReference>
<dbReference type="SUPFAM" id="SSF52540">
    <property type="entry name" value="P-loop containing nucleoside triphosphate hydrolases"/>
    <property type="match status" value="1"/>
</dbReference>
<proteinExistence type="predicted"/>
<dbReference type="Proteomes" id="UP000767334">
    <property type="component" value="Unassembled WGS sequence"/>
</dbReference>
<reference evidence="2 3" key="1">
    <citation type="journal article" date="2021" name="Sci. Rep.">
        <title>The distribution of antibiotic resistance genes in chicken gut microbiota commensals.</title>
        <authorList>
            <person name="Juricova H."/>
            <person name="Matiasovicova J."/>
            <person name="Kubasova T."/>
            <person name="Cejkova D."/>
            <person name="Rychlik I."/>
        </authorList>
    </citation>
    <scope>NUCLEOTIDE SEQUENCE [LARGE SCALE GENOMIC DNA]</scope>
    <source>
        <strain evidence="2 3">An435</strain>
    </source>
</reference>
<evidence type="ECO:0000259" key="1">
    <source>
        <dbReference type="Pfam" id="PF02026"/>
    </source>
</evidence>
<name>A0ABS2FCC4_9CLOT</name>
<sequence length="865" mass="99342">MINKKSEIIVTGDVCVNLLVWQKRTNIDNTFNYNLYPKVCQRYEKGGALLLSKLIADATELEVASPEIEGMNLYLNDNVLVSVANLKKFPLTNNKQNKDEVYRIDEFSGYYIKDSEAPRTFSVINDNEDAKIVVLDDNNNGFNSNEDVWPLAIKSANKTPIILYKTNKIDFNNKLWIHIEKNHLKNTIVIINADDLRAKGVNISKGLSWEKTALDFVWQMKNNPKLKYLSNCTNLIIPFGLEGVIYYHKDLSSTSKLYFLTNEFEGGFIKENSGKMYGLTSCFVAGLTKSISNRTEGEGLPELIDEGIRQGMLSAQRYFINGFGADLENDKFPNGSLFKCAEGECNFNEHIQDVKIKNTNNPNCRGCWYIIKDKSSTNLEEIAYEIVKKGEDSALKYIPIAKFRNLKTVDRTEIEAYRSIKNLIAEYISTENAVRPLSIAVFGTPGSGKSFGVTEVAASIAPNLIEKIDFNLSQFQGVNDLIAAFHKVRDIVLNGKLPLVFFDEFDSTFGENLGWLKYFLAPMQDGTFREGDSVHPIGKAIFVFAGGTSSTYEGFCGEEIKDEDKIESFTNTFKNAKGPDFVSRLRGYVNILGPNQTDKKWDQLFIIRRAMLLRSLLIRKAPYLINDNGEAQVDNGIIRALLKIPKFKHESRSMEAILEMSMLSGVKKWEQSHLPSKSQLKLHVDEQEFYHYMMLEEFFSEKIEHLSYYIWSKFEKKYLENNSIIIDSYNDVLQNHLKKWIYEQVKNIPQILYKANYELCSINETPIVVNFAENELEYLAEYQHEIWLKNRKKEGWKYGEFADVNKLVHPSITSWNNLSQEIKDTIIKYIKLWPEALVNSKLKIEKLNYLCYCESHNCIKKTYDN</sequence>
<comment type="caution">
    <text evidence="2">The sequence shown here is derived from an EMBL/GenBank/DDBJ whole genome shotgun (WGS) entry which is preliminary data.</text>
</comment>
<dbReference type="InterPro" id="IPR003032">
    <property type="entry name" value="Ryanodine_rcpt"/>
</dbReference>